<sequence>MYLGLPFPLKHTTLVMKMANIKHLLTCLKLHLQHQFTTLAVVFTQNPLLYNLYQKYLRSKIISTLVSYPLLIPLLLLLLTAQLQFTVQLQNINPYLVILPLNQLCQQSLQSMRALMSLPPILHLNLSHTLPLQLSLPHPDLL</sequence>
<dbReference type="EMBL" id="HBUF01265057">
    <property type="protein sequence ID" value="CAG6683927.1"/>
    <property type="molecule type" value="Transcribed_RNA"/>
</dbReference>
<dbReference type="EMBL" id="HBUF01082521">
    <property type="protein sequence ID" value="CAG6633375.1"/>
    <property type="molecule type" value="Transcribed_RNA"/>
</dbReference>
<keyword evidence="1" id="KW-0812">Transmembrane</keyword>
<dbReference type="EMBL" id="HBUF01265058">
    <property type="protein sequence ID" value="CAG6683929.1"/>
    <property type="molecule type" value="Transcribed_RNA"/>
</dbReference>
<reference evidence="2" key="1">
    <citation type="submission" date="2021-05" db="EMBL/GenBank/DDBJ databases">
        <authorList>
            <person name="Alioto T."/>
            <person name="Alioto T."/>
            <person name="Gomez Garrido J."/>
        </authorList>
    </citation>
    <scope>NUCLEOTIDE SEQUENCE</scope>
</reference>
<organism evidence="2">
    <name type="scientific">Cacopsylla melanoneura</name>
    <dbReference type="NCBI Taxonomy" id="428564"/>
    <lineage>
        <taxon>Eukaryota</taxon>
        <taxon>Metazoa</taxon>
        <taxon>Ecdysozoa</taxon>
        <taxon>Arthropoda</taxon>
        <taxon>Hexapoda</taxon>
        <taxon>Insecta</taxon>
        <taxon>Pterygota</taxon>
        <taxon>Neoptera</taxon>
        <taxon>Paraneoptera</taxon>
        <taxon>Hemiptera</taxon>
        <taxon>Sternorrhyncha</taxon>
        <taxon>Psylloidea</taxon>
        <taxon>Psyllidae</taxon>
        <taxon>Psyllinae</taxon>
        <taxon>Cacopsylla</taxon>
    </lineage>
</organism>
<dbReference type="AlphaFoldDB" id="A0A8D8VRT9"/>
<proteinExistence type="predicted"/>
<dbReference type="EMBL" id="HBUF01608712">
    <property type="protein sequence ID" value="CAG6778234.1"/>
    <property type="molecule type" value="Transcribed_RNA"/>
</dbReference>
<dbReference type="EMBL" id="HBUF01082519">
    <property type="protein sequence ID" value="CAG6633368.1"/>
    <property type="molecule type" value="Transcribed_RNA"/>
</dbReference>
<accession>A0A8D8VRT9</accession>
<dbReference type="EMBL" id="HBUF01082518">
    <property type="protein sequence ID" value="CAG6633365.1"/>
    <property type="molecule type" value="Transcribed_RNA"/>
</dbReference>
<feature type="transmembrane region" description="Helical" evidence="1">
    <location>
        <begin position="65"/>
        <end position="85"/>
    </location>
</feature>
<dbReference type="EMBL" id="HBUF01082517">
    <property type="protein sequence ID" value="CAG6633362.1"/>
    <property type="molecule type" value="Transcribed_RNA"/>
</dbReference>
<dbReference type="EMBL" id="HBUF01082516">
    <property type="protein sequence ID" value="CAG6633358.1"/>
    <property type="molecule type" value="Transcribed_RNA"/>
</dbReference>
<keyword evidence="1" id="KW-1133">Transmembrane helix</keyword>
<protein>
    <submittedName>
        <fullName evidence="2">Uncharacterized protein</fullName>
    </submittedName>
</protein>
<evidence type="ECO:0000256" key="1">
    <source>
        <dbReference type="SAM" id="Phobius"/>
    </source>
</evidence>
<name>A0A8D8VRT9_9HEMI</name>
<dbReference type="EMBL" id="HBUF01608713">
    <property type="protein sequence ID" value="CAG6778237.1"/>
    <property type="molecule type" value="Transcribed_RNA"/>
</dbReference>
<keyword evidence="1" id="KW-0472">Membrane</keyword>
<evidence type="ECO:0000313" key="2">
    <source>
        <dbReference type="EMBL" id="CAG6633358.1"/>
    </source>
</evidence>
<dbReference type="EMBL" id="HBUF01082520">
    <property type="protein sequence ID" value="CAG6633371.1"/>
    <property type="molecule type" value="Transcribed_RNA"/>
</dbReference>